<dbReference type="Pfam" id="PF07728">
    <property type="entry name" value="AAA_5"/>
    <property type="match status" value="2"/>
</dbReference>
<feature type="non-terminal residue" evidence="6">
    <location>
        <position position="1535"/>
    </location>
</feature>
<dbReference type="PANTHER" id="PTHR48103:SF2">
    <property type="entry name" value="MIDASIN"/>
    <property type="match status" value="1"/>
</dbReference>
<evidence type="ECO:0000256" key="2">
    <source>
        <dbReference type="ARBA" id="ARBA00022840"/>
    </source>
</evidence>
<name>A0ABQ5K064_9EUKA</name>
<protein>
    <recommendedName>
        <fullName evidence="5">ATPase dynein-related AAA domain-containing protein</fullName>
    </recommendedName>
</protein>
<dbReference type="Gene3D" id="3.40.50.300">
    <property type="entry name" value="P-loop containing nucleotide triphosphate hydrolases"/>
    <property type="match status" value="2"/>
</dbReference>
<comment type="caution">
    <text evidence="6">The sequence shown here is derived from an EMBL/GenBank/DDBJ whole genome shotgun (WGS) entry which is preliminary data.</text>
</comment>
<keyword evidence="1" id="KW-0547">Nucleotide-binding</keyword>
<evidence type="ECO:0000256" key="3">
    <source>
        <dbReference type="SAM" id="Coils"/>
    </source>
</evidence>
<evidence type="ECO:0000256" key="1">
    <source>
        <dbReference type="ARBA" id="ARBA00022741"/>
    </source>
</evidence>
<sequence>MSEEYSDSNSHDSSLSESPSIEHVEITQYGPQNETIISNLDEMQDEDTDSFEPTLFISPLLTYIVEAEKLVKIAPSIDRYSAIPLTLDHISNNIRFISTQISSHSSHVSNDTFDEVLHNSTRALCKLIEINGLLPIFSEKYLLDFLSLFSLPPESLDKCLECRITALFEESEDSSESSIVDSIENEETLRINSEDNPAKEHERNNSKLVAKYEGIVPIISNPDENPTIFEILRIEITPELKGKDAYVVLADLDWKSPKIFDSSLHWRCPEATKMWKVSCSAENSHYFVALVAGSHSCSYRVVFLDPSKDNEYLPPLLSKVMFDPQLSKTGVLCTPSGSSNASLFEQSLVRYLLTKDKNFCKQFAGFDTSAHSILTILYNIDSLSLLSEKCHMADVQSCLEEQIPALEMFLLCDNQRILTKGAKSFREFLKSYVPCHIAQFAVGSGDERMIKIDTDGEIELTGKYKRDLADRESLADFKEADSSRDARDSAVPKSRLMVEILNASSQTNPLETFQYKQEEELQFLDQICESRFPSEESDNLDSYFVRTENAVQRIKLVKESIRCGVHLLLEGPTGTSKSETVKQAALDDGLCINPRIETDSILNASSQTNPLETFQYKQEEELQFLDQICESRFPSEESDNLDSYFVRTENAVQRIKLVKESIRCGVHLLLEGPTGTSKSETVKQAALDDGLCINPRIETDSVYSHGKKCSLLKFSCSSATTPADLLGNPKWVGELDRQFVFAYGLFLLAFSQGHWLLLDEMNLVSPAVLQCIEQAIDNGYLSVPILGRGEISFYQHPDFRLIATQNPSSGAYAEQRKESSSQFLSRFRVVNFPALSKKECMSIVQSGNLRIMTNPNQISVLAECHTILSDYRKYISCSPHISCTVTLRDMIAVRDTVEGIRYRNVFEEALSKLYLSRFSKRDLSTILKSKNREIQNLQKIVRKYYSESRHFDDKKLFVSVPFQLSRRGQPSFNLKFQKDGFPVFDKGKPCLKFPIDIYTLIMDAVRCASWGKNILRGQPSFNLKFQKDGFPVFDKGKPCLKFPIDIYTLIMDAVRCASWGKNILFVGEDSSCLEFISTCLLKTSIKHFACSKIGWRGRREEEEEEEEGEKGRRGRKALMRDAVVDDEEMDEEEQEAREEFKHQQHIFMQELYDEKSKYGSELDLIDILAQSPSSIRFSSDTGLSTILGSHVPQYDSHSNKPGLRWMNGPIVNAINVGGVAQLCNVDKGDQTINERLNPLLEHRKKNDTGLFSLPEANLKDSLIIPSTFRVIATAHNDESGIGISPAFENRFTVFYVPPVISGKKPSARNERLEVFCCSVISLRLQQCIFGLKRDYSSSLVNQTKISMCDVVCDDSTSLRQFEEEEEDGEYTKKNSKNKKKKLGATSIEVIRDIDEDSEDDSYEYEYSISSSEDKDKKDSKDDKDLKALAAIEETRKVEVIPLRLEEEKYLSKAVSSIVQTHMVKSPFHFLLNFILQCSDAVFYEKQKEGLNFKGKGEKDLKDITLGEDIINNVCNTSLCLFKDNTAFLFESKKDE</sequence>
<dbReference type="SUPFAM" id="SSF52540">
    <property type="entry name" value="P-loop containing nucleoside triphosphate hydrolases"/>
    <property type="match status" value="1"/>
</dbReference>
<evidence type="ECO:0000313" key="6">
    <source>
        <dbReference type="EMBL" id="GKT22325.1"/>
    </source>
</evidence>
<evidence type="ECO:0000259" key="5">
    <source>
        <dbReference type="Pfam" id="PF07728"/>
    </source>
</evidence>
<keyword evidence="3" id="KW-0175">Coiled coil</keyword>
<gene>
    <name evidence="6" type="ORF">ADUPG1_012099</name>
</gene>
<feature type="domain" description="ATPase dynein-related AAA" evidence="5">
    <location>
        <begin position="667"/>
        <end position="827"/>
    </location>
</feature>
<evidence type="ECO:0000313" key="7">
    <source>
        <dbReference type="Proteomes" id="UP001057375"/>
    </source>
</evidence>
<evidence type="ECO:0000256" key="4">
    <source>
        <dbReference type="SAM" id="MobiDB-lite"/>
    </source>
</evidence>
<reference evidence="6" key="1">
    <citation type="submission" date="2022-03" db="EMBL/GenBank/DDBJ databases">
        <title>Draft genome sequence of Aduncisulcus paluster, a free-living microaerophilic Fornicata.</title>
        <authorList>
            <person name="Yuyama I."/>
            <person name="Kume K."/>
            <person name="Tamura T."/>
            <person name="Inagaki Y."/>
            <person name="Hashimoto T."/>
        </authorList>
    </citation>
    <scope>NUCLEOTIDE SEQUENCE</scope>
    <source>
        <strain evidence="6">NY0171</strain>
    </source>
</reference>
<keyword evidence="2" id="KW-0067">ATP-binding</keyword>
<feature type="compositionally biased region" description="Low complexity" evidence="4">
    <location>
        <begin position="7"/>
        <end position="19"/>
    </location>
</feature>
<feature type="coiled-coil region" evidence="3">
    <location>
        <begin position="920"/>
        <end position="947"/>
    </location>
</feature>
<feature type="region of interest" description="Disordered" evidence="4">
    <location>
        <begin position="1"/>
        <end position="20"/>
    </location>
</feature>
<dbReference type="Proteomes" id="UP001057375">
    <property type="component" value="Unassembled WGS sequence"/>
</dbReference>
<dbReference type="EMBL" id="BQXS01012392">
    <property type="protein sequence ID" value="GKT22325.1"/>
    <property type="molecule type" value="Genomic_DNA"/>
</dbReference>
<feature type="domain" description="ATPase dynein-related AAA" evidence="5">
    <location>
        <begin position="1177"/>
        <end position="1291"/>
    </location>
</feature>
<dbReference type="PANTHER" id="PTHR48103">
    <property type="entry name" value="MIDASIN-RELATED"/>
    <property type="match status" value="1"/>
</dbReference>
<dbReference type="InterPro" id="IPR011704">
    <property type="entry name" value="ATPase_dyneun-rel_AAA"/>
</dbReference>
<organism evidence="6 7">
    <name type="scientific">Aduncisulcus paluster</name>
    <dbReference type="NCBI Taxonomy" id="2918883"/>
    <lineage>
        <taxon>Eukaryota</taxon>
        <taxon>Metamonada</taxon>
        <taxon>Carpediemonas-like organisms</taxon>
        <taxon>Aduncisulcus</taxon>
    </lineage>
</organism>
<keyword evidence="7" id="KW-1185">Reference proteome</keyword>
<accession>A0ABQ5K064</accession>
<proteinExistence type="predicted"/>
<dbReference type="InterPro" id="IPR027417">
    <property type="entry name" value="P-loop_NTPase"/>
</dbReference>